<evidence type="ECO:0000259" key="5">
    <source>
        <dbReference type="Pfam" id="PF00673"/>
    </source>
</evidence>
<dbReference type="Gene3D" id="3.30.1440.10">
    <property type="match status" value="1"/>
</dbReference>
<dbReference type="Pfam" id="PF00673">
    <property type="entry name" value="Ribosomal_L5_C"/>
    <property type="match status" value="1"/>
</dbReference>
<dbReference type="GO" id="GO:0006412">
    <property type="term" value="P:translation"/>
    <property type="evidence" value="ECO:0007669"/>
    <property type="project" value="InterPro"/>
</dbReference>
<reference evidence="6" key="1">
    <citation type="submission" date="2018-05" db="EMBL/GenBank/DDBJ databases">
        <authorList>
            <person name="Lanie J.A."/>
            <person name="Ng W.-L."/>
            <person name="Kazmierczak K.M."/>
            <person name="Andrzejewski T.M."/>
            <person name="Davidsen T.M."/>
            <person name="Wayne K.J."/>
            <person name="Tettelin H."/>
            <person name="Glass J.I."/>
            <person name="Rusch D."/>
            <person name="Podicherti R."/>
            <person name="Tsui H.-C.T."/>
            <person name="Winkler M.E."/>
        </authorList>
    </citation>
    <scope>NUCLEOTIDE SEQUENCE</scope>
</reference>
<protein>
    <recommendedName>
        <fullName evidence="7">Ribosomal protein L5 N-terminal domain-containing protein</fullName>
    </recommendedName>
</protein>
<dbReference type="NCBIfam" id="NF000585">
    <property type="entry name" value="PRK00010.1"/>
    <property type="match status" value="1"/>
</dbReference>
<feature type="domain" description="Large ribosomal subunit protein uL5 C-terminal" evidence="5">
    <location>
        <begin position="86"/>
        <end position="154"/>
    </location>
</feature>
<proteinExistence type="inferred from homology"/>
<evidence type="ECO:0000256" key="2">
    <source>
        <dbReference type="ARBA" id="ARBA00022980"/>
    </source>
</evidence>
<keyword evidence="2" id="KW-0689">Ribosomal protein</keyword>
<evidence type="ECO:0000313" key="6">
    <source>
        <dbReference type="EMBL" id="SVD54354.1"/>
    </source>
</evidence>
<dbReference type="PROSITE" id="PS00358">
    <property type="entry name" value="RIBOSOMAL_L5"/>
    <property type="match status" value="1"/>
</dbReference>
<dbReference type="GO" id="GO:0003735">
    <property type="term" value="F:structural constituent of ribosome"/>
    <property type="evidence" value="ECO:0007669"/>
    <property type="project" value="InterPro"/>
</dbReference>
<dbReference type="PIRSF" id="PIRSF002161">
    <property type="entry name" value="Ribosomal_L5"/>
    <property type="match status" value="1"/>
</dbReference>
<evidence type="ECO:0000259" key="4">
    <source>
        <dbReference type="Pfam" id="PF00281"/>
    </source>
</evidence>
<keyword evidence="3" id="KW-0687">Ribonucleoprotein</keyword>
<dbReference type="InterPro" id="IPR020929">
    <property type="entry name" value="Ribosomal_uL5_CS"/>
</dbReference>
<feature type="domain" description="Large ribosomal subunit protein uL5 N-terminal" evidence="4">
    <location>
        <begin position="25"/>
        <end position="81"/>
    </location>
</feature>
<dbReference type="SUPFAM" id="SSF55282">
    <property type="entry name" value="RL5-like"/>
    <property type="match status" value="1"/>
</dbReference>
<evidence type="ECO:0000256" key="3">
    <source>
        <dbReference type="ARBA" id="ARBA00023274"/>
    </source>
</evidence>
<accession>A0A382W6S0</accession>
<name>A0A382W6S0_9ZZZZ</name>
<dbReference type="HAMAP" id="MF_01333_B">
    <property type="entry name" value="Ribosomal_uL5_B"/>
    <property type="match status" value="1"/>
</dbReference>
<dbReference type="InterPro" id="IPR031309">
    <property type="entry name" value="Ribosomal_uL5_C"/>
</dbReference>
<dbReference type="InterPro" id="IPR002132">
    <property type="entry name" value="Ribosomal_uL5"/>
</dbReference>
<feature type="non-terminal residue" evidence="6">
    <location>
        <position position="154"/>
    </location>
</feature>
<dbReference type="PANTHER" id="PTHR11994">
    <property type="entry name" value="60S RIBOSOMAL PROTEIN L11-RELATED"/>
    <property type="match status" value="1"/>
</dbReference>
<dbReference type="GO" id="GO:1990904">
    <property type="term" value="C:ribonucleoprotein complex"/>
    <property type="evidence" value="ECO:0007669"/>
    <property type="project" value="UniProtKB-KW"/>
</dbReference>
<dbReference type="InterPro" id="IPR022803">
    <property type="entry name" value="Ribosomal_uL5_dom_sf"/>
</dbReference>
<dbReference type="InterPro" id="IPR020930">
    <property type="entry name" value="Ribosomal_uL5_bac-type"/>
</dbReference>
<evidence type="ECO:0008006" key="7">
    <source>
        <dbReference type="Google" id="ProtNLM"/>
    </source>
</evidence>
<dbReference type="FunFam" id="3.30.1440.10:FF:000001">
    <property type="entry name" value="50S ribosomal protein L5"/>
    <property type="match status" value="1"/>
</dbReference>
<dbReference type="GO" id="GO:0005840">
    <property type="term" value="C:ribosome"/>
    <property type="evidence" value="ECO:0007669"/>
    <property type="project" value="UniProtKB-KW"/>
</dbReference>
<organism evidence="6">
    <name type="scientific">marine metagenome</name>
    <dbReference type="NCBI Taxonomy" id="408172"/>
    <lineage>
        <taxon>unclassified sequences</taxon>
        <taxon>metagenomes</taxon>
        <taxon>ecological metagenomes</taxon>
    </lineage>
</organism>
<dbReference type="Pfam" id="PF00281">
    <property type="entry name" value="Ribosomal_L5"/>
    <property type="match status" value="1"/>
</dbReference>
<dbReference type="EMBL" id="UINC01157390">
    <property type="protein sequence ID" value="SVD54354.1"/>
    <property type="molecule type" value="Genomic_DNA"/>
</dbReference>
<dbReference type="AlphaFoldDB" id="A0A382W6S0"/>
<sequence>MKSRIQEKYNTEFVPKLVEQFSYKNVNEVPRLDKITLSMGIGKAVENNKRIDAAVKDLAIIAGQKPVVTQAKTSVAGFKLREGVAVGAKVTLRGTRMYEFLDRLISLAIPRIRDFRGFPTRSFDGTGNYSLGPAEQMVFPEINIDEVEFVQGLN</sequence>
<gene>
    <name evidence="6" type="ORF">METZ01_LOCUS407208</name>
</gene>
<dbReference type="InterPro" id="IPR031310">
    <property type="entry name" value="Ribosomal_uL5_N"/>
</dbReference>
<comment type="similarity">
    <text evidence="1">Belongs to the universal ribosomal protein uL5 family.</text>
</comment>
<evidence type="ECO:0000256" key="1">
    <source>
        <dbReference type="ARBA" id="ARBA00008553"/>
    </source>
</evidence>